<reference evidence="6" key="1">
    <citation type="submission" date="2022-12" db="EMBL/GenBank/DDBJ databases">
        <title>Marinomonas 15G1-11 sp. nov, isolated from marine algae.</title>
        <authorList>
            <person name="Butt M."/>
            <person name="Choi D.G."/>
            <person name="Kim J.M."/>
            <person name="Lee J.K."/>
            <person name="Baek J.H."/>
            <person name="Jeon C.O."/>
        </authorList>
    </citation>
    <scope>NUCLEOTIDE SEQUENCE</scope>
    <source>
        <strain evidence="6">15G1-11</strain>
    </source>
</reference>
<dbReference type="Gene3D" id="3.40.50.2300">
    <property type="match status" value="2"/>
</dbReference>
<evidence type="ECO:0000256" key="4">
    <source>
        <dbReference type="SAM" id="SignalP"/>
    </source>
</evidence>
<evidence type="ECO:0000259" key="5">
    <source>
        <dbReference type="Pfam" id="PF13407"/>
    </source>
</evidence>
<proteinExistence type="inferred from homology"/>
<sequence length="317" mass="34893">MQKYKFTKLILAAALASTTMLSHAAKLEVGAILLDTRGEWMSEVIHGMEAAGEELDVKVRIVDSNGDLSKEASLIDNFIARQVDAITLSPLNDESSIAAFERAVDAGIPVITWNSKVNSPKSKYFVGVNNYDLGKKTGEVAVEYIKNEMDGKANLAVIGTHKYSVGLERVNGFLDQVKALPGVKIVANQDAEYVELGLTVTENILEANPDVNLVWAWNLTSMLGAYAAIDSKQDNKPMLMGTDMSLDVARYMENDNSFLLAVTTQQPYEIGRQSIYRAVDVAKAGQTDSEVLVPLKTYHSNDKQSLKEYNESRDYLK</sequence>
<name>A0ABT4JX61_9GAMM</name>
<dbReference type="EMBL" id="JAPUBN010000019">
    <property type="protein sequence ID" value="MCZ2722960.1"/>
    <property type="molecule type" value="Genomic_DNA"/>
</dbReference>
<evidence type="ECO:0000313" key="6">
    <source>
        <dbReference type="EMBL" id="MCZ2722960.1"/>
    </source>
</evidence>
<dbReference type="InterPro" id="IPR028082">
    <property type="entry name" value="Peripla_BP_I"/>
</dbReference>
<dbReference type="InterPro" id="IPR025997">
    <property type="entry name" value="SBP_2_dom"/>
</dbReference>
<dbReference type="PANTHER" id="PTHR46847">
    <property type="entry name" value="D-ALLOSE-BINDING PERIPLASMIC PROTEIN-RELATED"/>
    <property type="match status" value="1"/>
</dbReference>
<feature type="signal peptide" evidence="4">
    <location>
        <begin position="1"/>
        <end position="24"/>
    </location>
</feature>
<organism evidence="6 7">
    <name type="scientific">Marinomonas phaeophyticola</name>
    <dbReference type="NCBI Taxonomy" id="3004091"/>
    <lineage>
        <taxon>Bacteria</taxon>
        <taxon>Pseudomonadati</taxon>
        <taxon>Pseudomonadota</taxon>
        <taxon>Gammaproteobacteria</taxon>
        <taxon>Oceanospirillales</taxon>
        <taxon>Oceanospirillaceae</taxon>
        <taxon>Marinomonas</taxon>
    </lineage>
</organism>
<dbReference type="RefSeq" id="WP_269127015.1">
    <property type="nucleotide sequence ID" value="NZ_JAPUBN010000019.1"/>
</dbReference>
<feature type="domain" description="Periplasmic binding protein" evidence="5">
    <location>
        <begin position="35"/>
        <end position="285"/>
    </location>
</feature>
<gene>
    <name evidence="6" type="ORF">O1D97_15405</name>
</gene>
<dbReference type="Proteomes" id="UP001149719">
    <property type="component" value="Unassembled WGS sequence"/>
</dbReference>
<comment type="subcellular location">
    <subcellularLocation>
        <location evidence="1">Cell envelope</location>
    </subcellularLocation>
</comment>
<dbReference type="SUPFAM" id="SSF53822">
    <property type="entry name" value="Periplasmic binding protein-like I"/>
    <property type="match status" value="1"/>
</dbReference>
<accession>A0ABT4JX61</accession>
<dbReference type="Pfam" id="PF13407">
    <property type="entry name" value="Peripla_BP_4"/>
    <property type="match status" value="1"/>
</dbReference>
<keyword evidence="3 4" id="KW-0732">Signal</keyword>
<evidence type="ECO:0000256" key="2">
    <source>
        <dbReference type="ARBA" id="ARBA00007639"/>
    </source>
</evidence>
<comment type="similarity">
    <text evidence="2">Belongs to the bacterial solute-binding protein 2 family.</text>
</comment>
<dbReference type="PANTHER" id="PTHR46847:SF1">
    <property type="entry name" value="D-ALLOSE-BINDING PERIPLASMIC PROTEIN-RELATED"/>
    <property type="match status" value="1"/>
</dbReference>
<protein>
    <submittedName>
        <fullName evidence="6">Substrate-binding domain-containing protein</fullName>
    </submittedName>
</protein>
<feature type="chain" id="PRO_5047451713" evidence="4">
    <location>
        <begin position="25"/>
        <end position="317"/>
    </location>
</feature>
<keyword evidence="7" id="KW-1185">Reference proteome</keyword>
<evidence type="ECO:0000256" key="1">
    <source>
        <dbReference type="ARBA" id="ARBA00004196"/>
    </source>
</evidence>
<comment type="caution">
    <text evidence="6">The sequence shown here is derived from an EMBL/GenBank/DDBJ whole genome shotgun (WGS) entry which is preliminary data.</text>
</comment>
<evidence type="ECO:0000256" key="3">
    <source>
        <dbReference type="ARBA" id="ARBA00022729"/>
    </source>
</evidence>
<evidence type="ECO:0000313" key="7">
    <source>
        <dbReference type="Proteomes" id="UP001149719"/>
    </source>
</evidence>